<accession>A0A412J132</accession>
<name>A0A412J132_9FIRM</name>
<gene>
    <name evidence="1" type="ORF">DWX92_06945</name>
</gene>
<evidence type="ECO:0000313" key="1">
    <source>
        <dbReference type="EMBL" id="RGS45946.1"/>
    </source>
</evidence>
<comment type="caution">
    <text evidence="1">The sequence shown here is derived from an EMBL/GenBank/DDBJ whole genome shotgun (WGS) entry which is preliminary data.</text>
</comment>
<sequence length="400" mass="47122">MQIKIKALADIEFLSAKVDKKHNIIHVQAKNLLDSTGKDCDSDGCTGKYIAHGFVETVYEDLNIDGYRVFIHLTTRRAFCPKCNNVVNSKPACLTRDFVPDENEESWSGNHRTTNRFLDWIEYLVFKYGVDVTSEMTGIKPRRLYYIRQAYRDRNTDMHMGERSLVIAKSRHNNKNFYLVIDTMYDSDLLNYFNSPKLALNYVLALKRNNPAIRKVTVPAGFKYMDVLARVFGQDNVQYDFRSLQSMITTGCFNAYREQRNSDDESSIETEEHLFRTPRTQLTHDEQIQLDNLLRTSPVFHDYYYLQRDYWYSLDEKVVLKARIKNADVIDEIMKDKNRISNRDKDKSIDDITYELGCNLDLNERKEYILYKMNKSCKKYEESQYDETVEVDVDQEDAYE</sequence>
<proteinExistence type="predicted"/>
<reference evidence="1 2" key="1">
    <citation type="submission" date="2018-08" db="EMBL/GenBank/DDBJ databases">
        <title>A genome reference for cultivated species of the human gut microbiota.</title>
        <authorList>
            <person name="Zou Y."/>
            <person name="Xue W."/>
            <person name="Luo G."/>
        </authorList>
    </citation>
    <scope>NUCLEOTIDE SEQUENCE [LARGE SCALE GENOMIC DNA]</scope>
    <source>
        <strain evidence="1 2">AF22-10AC</strain>
    </source>
</reference>
<protein>
    <submittedName>
        <fullName evidence="1">Transposase family protein</fullName>
    </submittedName>
</protein>
<dbReference type="Proteomes" id="UP000285274">
    <property type="component" value="Unassembled WGS sequence"/>
</dbReference>
<dbReference type="AlphaFoldDB" id="A0A412J132"/>
<organism evidence="1 2">
    <name type="scientific">Holdemanella biformis</name>
    <dbReference type="NCBI Taxonomy" id="1735"/>
    <lineage>
        <taxon>Bacteria</taxon>
        <taxon>Bacillati</taxon>
        <taxon>Bacillota</taxon>
        <taxon>Erysipelotrichia</taxon>
        <taxon>Erysipelotrichales</taxon>
        <taxon>Erysipelotrichaceae</taxon>
        <taxon>Holdemanella</taxon>
    </lineage>
</organism>
<dbReference type="EMBL" id="QRVM01000029">
    <property type="protein sequence ID" value="RGS45946.1"/>
    <property type="molecule type" value="Genomic_DNA"/>
</dbReference>
<evidence type="ECO:0000313" key="2">
    <source>
        <dbReference type="Proteomes" id="UP000285274"/>
    </source>
</evidence>
<dbReference type="RefSeq" id="WP_118320089.1">
    <property type="nucleotide sequence ID" value="NZ_QRVM01000029.1"/>
</dbReference>